<dbReference type="SUPFAM" id="SSF88946">
    <property type="entry name" value="Sigma2 domain of RNA polymerase sigma factors"/>
    <property type="match status" value="1"/>
</dbReference>
<keyword evidence="2" id="KW-0805">Transcription regulation</keyword>
<organism evidence="8 9">
    <name type="scientific">Stratiformator vulcanicus</name>
    <dbReference type="NCBI Taxonomy" id="2527980"/>
    <lineage>
        <taxon>Bacteria</taxon>
        <taxon>Pseudomonadati</taxon>
        <taxon>Planctomycetota</taxon>
        <taxon>Planctomycetia</taxon>
        <taxon>Planctomycetales</taxon>
        <taxon>Planctomycetaceae</taxon>
        <taxon>Stratiformator</taxon>
    </lineage>
</organism>
<keyword evidence="4" id="KW-0238">DNA-binding</keyword>
<dbReference type="InterPro" id="IPR039425">
    <property type="entry name" value="RNA_pol_sigma-70-like"/>
</dbReference>
<dbReference type="Proteomes" id="UP000317318">
    <property type="component" value="Chromosome"/>
</dbReference>
<dbReference type="GO" id="GO:0003677">
    <property type="term" value="F:DNA binding"/>
    <property type="evidence" value="ECO:0007669"/>
    <property type="project" value="UniProtKB-KW"/>
</dbReference>
<evidence type="ECO:0000313" key="9">
    <source>
        <dbReference type="Proteomes" id="UP000317318"/>
    </source>
</evidence>
<dbReference type="InterPro" id="IPR007627">
    <property type="entry name" value="RNA_pol_sigma70_r2"/>
</dbReference>
<dbReference type="EMBL" id="CP036268">
    <property type="protein sequence ID" value="QDT37493.1"/>
    <property type="molecule type" value="Genomic_DNA"/>
</dbReference>
<protein>
    <submittedName>
        <fullName evidence="8">ECF RNA polymerase sigma factor SigW</fullName>
    </submittedName>
</protein>
<evidence type="ECO:0000256" key="3">
    <source>
        <dbReference type="ARBA" id="ARBA00023082"/>
    </source>
</evidence>
<dbReference type="InterPro" id="IPR014284">
    <property type="entry name" value="RNA_pol_sigma-70_dom"/>
</dbReference>
<accession>A0A517R0X3</accession>
<dbReference type="Gene3D" id="1.10.10.10">
    <property type="entry name" value="Winged helix-like DNA-binding domain superfamily/Winged helix DNA-binding domain"/>
    <property type="match status" value="1"/>
</dbReference>
<dbReference type="Pfam" id="PF08281">
    <property type="entry name" value="Sigma70_r4_2"/>
    <property type="match status" value="1"/>
</dbReference>
<dbReference type="Pfam" id="PF04542">
    <property type="entry name" value="Sigma70_r2"/>
    <property type="match status" value="1"/>
</dbReference>
<dbReference type="PANTHER" id="PTHR43133">
    <property type="entry name" value="RNA POLYMERASE ECF-TYPE SIGMA FACTO"/>
    <property type="match status" value="1"/>
</dbReference>
<dbReference type="KEGG" id="svp:Pan189_18730"/>
<proteinExistence type="inferred from homology"/>
<dbReference type="InterPro" id="IPR013249">
    <property type="entry name" value="RNA_pol_sigma70_r4_t2"/>
</dbReference>
<evidence type="ECO:0000313" key="8">
    <source>
        <dbReference type="EMBL" id="QDT37493.1"/>
    </source>
</evidence>
<dbReference type="Gene3D" id="1.10.1740.10">
    <property type="match status" value="1"/>
</dbReference>
<evidence type="ECO:0000256" key="4">
    <source>
        <dbReference type="ARBA" id="ARBA00023125"/>
    </source>
</evidence>
<dbReference type="InterPro" id="IPR013325">
    <property type="entry name" value="RNA_pol_sigma_r2"/>
</dbReference>
<dbReference type="InterPro" id="IPR036388">
    <property type="entry name" value="WH-like_DNA-bd_sf"/>
</dbReference>
<sequence>MKEGITTDNSPTASVGAPALSPYVKRLQSGSNREIGRKDRTATIFPALFNPEPIADAASRMSDDDLMIGLQSGARDAFAQLVERYQSPLIGFFFKNTRDRQLAEDLSQETLLRVYNQSWDYLPQGRFRGWLFRIARNLLIDTVRRRTNDALVHSVRPGSDDEVNILTLISDGLLPPEVKAGHRELKAIVDDMLEELPEEQRLTFTMHHYSGLTLSEVADALDTSVATSKSRLRLAREKLQARLARIGLTDPSERQET</sequence>
<evidence type="ECO:0000256" key="2">
    <source>
        <dbReference type="ARBA" id="ARBA00023015"/>
    </source>
</evidence>
<dbReference type="InterPro" id="IPR013324">
    <property type="entry name" value="RNA_pol_sigma_r3/r4-like"/>
</dbReference>
<dbReference type="SUPFAM" id="SSF88659">
    <property type="entry name" value="Sigma3 and sigma4 domains of RNA polymerase sigma factors"/>
    <property type="match status" value="1"/>
</dbReference>
<gene>
    <name evidence="8" type="primary">sigW_2</name>
    <name evidence="8" type="ORF">Pan189_18730</name>
</gene>
<feature type="domain" description="RNA polymerase sigma-70 region 2" evidence="6">
    <location>
        <begin position="81"/>
        <end position="147"/>
    </location>
</feature>
<feature type="domain" description="RNA polymerase sigma factor 70 region 4 type 2" evidence="7">
    <location>
        <begin position="188"/>
        <end position="239"/>
    </location>
</feature>
<dbReference type="CDD" id="cd06171">
    <property type="entry name" value="Sigma70_r4"/>
    <property type="match status" value="1"/>
</dbReference>
<dbReference type="NCBIfam" id="TIGR02937">
    <property type="entry name" value="sigma70-ECF"/>
    <property type="match status" value="1"/>
</dbReference>
<evidence type="ECO:0000259" key="6">
    <source>
        <dbReference type="Pfam" id="PF04542"/>
    </source>
</evidence>
<evidence type="ECO:0000256" key="5">
    <source>
        <dbReference type="ARBA" id="ARBA00023163"/>
    </source>
</evidence>
<dbReference type="PANTHER" id="PTHR43133:SF8">
    <property type="entry name" value="RNA POLYMERASE SIGMA FACTOR HI_1459-RELATED"/>
    <property type="match status" value="1"/>
</dbReference>
<evidence type="ECO:0000256" key="1">
    <source>
        <dbReference type="ARBA" id="ARBA00010641"/>
    </source>
</evidence>
<keyword evidence="5" id="KW-0804">Transcription</keyword>
<dbReference type="GO" id="GO:0006352">
    <property type="term" value="P:DNA-templated transcription initiation"/>
    <property type="evidence" value="ECO:0007669"/>
    <property type="project" value="InterPro"/>
</dbReference>
<keyword evidence="9" id="KW-1185">Reference proteome</keyword>
<evidence type="ECO:0000259" key="7">
    <source>
        <dbReference type="Pfam" id="PF08281"/>
    </source>
</evidence>
<dbReference type="AlphaFoldDB" id="A0A517R0X3"/>
<dbReference type="GO" id="GO:0016987">
    <property type="term" value="F:sigma factor activity"/>
    <property type="evidence" value="ECO:0007669"/>
    <property type="project" value="UniProtKB-KW"/>
</dbReference>
<comment type="similarity">
    <text evidence="1">Belongs to the sigma-70 factor family. ECF subfamily.</text>
</comment>
<reference evidence="8 9" key="1">
    <citation type="submission" date="2019-02" db="EMBL/GenBank/DDBJ databases">
        <title>Deep-cultivation of Planctomycetes and their phenomic and genomic characterization uncovers novel biology.</title>
        <authorList>
            <person name="Wiegand S."/>
            <person name="Jogler M."/>
            <person name="Boedeker C."/>
            <person name="Pinto D."/>
            <person name="Vollmers J."/>
            <person name="Rivas-Marin E."/>
            <person name="Kohn T."/>
            <person name="Peeters S.H."/>
            <person name="Heuer A."/>
            <person name="Rast P."/>
            <person name="Oberbeckmann S."/>
            <person name="Bunk B."/>
            <person name="Jeske O."/>
            <person name="Meyerdierks A."/>
            <person name="Storesund J.E."/>
            <person name="Kallscheuer N."/>
            <person name="Luecker S."/>
            <person name="Lage O.M."/>
            <person name="Pohl T."/>
            <person name="Merkel B.J."/>
            <person name="Hornburger P."/>
            <person name="Mueller R.-W."/>
            <person name="Bruemmer F."/>
            <person name="Labrenz M."/>
            <person name="Spormann A.M."/>
            <person name="Op den Camp H."/>
            <person name="Overmann J."/>
            <person name="Amann R."/>
            <person name="Jetten M.S.M."/>
            <person name="Mascher T."/>
            <person name="Medema M.H."/>
            <person name="Devos D.P."/>
            <person name="Kaster A.-K."/>
            <person name="Ovreas L."/>
            <person name="Rohde M."/>
            <person name="Galperin M.Y."/>
            <person name="Jogler C."/>
        </authorList>
    </citation>
    <scope>NUCLEOTIDE SEQUENCE [LARGE SCALE GENOMIC DNA]</scope>
    <source>
        <strain evidence="8 9">Pan189</strain>
    </source>
</reference>
<keyword evidence="3" id="KW-0731">Sigma factor</keyword>
<name>A0A517R0X3_9PLAN</name>